<dbReference type="PROSITE" id="PS50943">
    <property type="entry name" value="HTH_CROC1"/>
    <property type="match status" value="1"/>
</dbReference>
<dbReference type="eggNOG" id="COG1396">
    <property type="taxonomic scope" value="Bacteria"/>
</dbReference>
<dbReference type="InterPro" id="IPR001387">
    <property type="entry name" value="Cro/C1-type_HTH"/>
</dbReference>
<dbReference type="PANTHER" id="PTHR46558">
    <property type="entry name" value="TRACRIPTIONAL REGULATORY PROTEIN-RELATED-RELATED"/>
    <property type="match status" value="1"/>
</dbReference>
<evidence type="ECO:0000259" key="2">
    <source>
        <dbReference type="PROSITE" id="PS50943"/>
    </source>
</evidence>
<dbReference type="Gene3D" id="1.10.260.40">
    <property type="entry name" value="lambda repressor-like DNA-binding domains"/>
    <property type="match status" value="1"/>
</dbReference>
<sequence>MDAKFDLIGMRIKLFRENNGLSQEELGDRIGISNRHLSKVETGAKNPSLELVLKIANALKITVDDLLTDYLTNSNEEQNTELLTFFSDCTPAEKAILMDMLRHMKKLLQEHGI</sequence>
<dbReference type="Proteomes" id="UP000019365">
    <property type="component" value="Unassembled WGS sequence"/>
</dbReference>
<evidence type="ECO:0000313" key="4">
    <source>
        <dbReference type="Proteomes" id="UP000019365"/>
    </source>
</evidence>
<dbReference type="RefSeq" id="WP_037298004.1">
    <property type="nucleotide sequence ID" value="NZ_ATAX01000017.1"/>
</dbReference>
<name>W7UG97_RUMFL</name>
<reference evidence="3 4" key="1">
    <citation type="journal article" date="2014" name="PLoS ONE">
        <title>Rumen cellulosomics: divergent fiber-degrading strategies revealed by comparative genome-wide analysis of six ruminococcal strains.</title>
        <authorList>
            <person name="Dassa B."/>
            <person name="Borovok I."/>
            <person name="Ruimy-Israeli V."/>
            <person name="Lamed R."/>
            <person name="Flint H.J."/>
            <person name="Duncan S.H."/>
            <person name="Henrissat B."/>
            <person name="Coutinho P."/>
            <person name="Morrison M."/>
            <person name="Mosoni P."/>
            <person name="Yeoman C.J."/>
            <person name="White B.A."/>
            <person name="Bayer E.A."/>
        </authorList>
    </citation>
    <scope>NUCLEOTIDE SEQUENCE [LARGE SCALE GENOMIC DNA]</scope>
    <source>
        <strain evidence="3 4">007c</strain>
    </source>
</reference>
<dbReference type="InterPro" id="IPR010982">
    <property type="entry name" value="Lambda_DNA-bd_dom_sf"/>
</dbReference>
<keyword evidence="1" id="KW-0238">DNA-binding</keyword>
<dbReference type="SMART" id="SM00530">
    <property type="entry name" value="HTH_XRE"/>
    <property type="match status" value="1"/>
</dbReference>
<evidence type="ECO:0000313" key="3">
    <source>
        <dbReference type="EMBL" id="EWM54166.1"/>
    </source>
</evidence>
<dbReference type="CDD" id="cd00093">
    <property type="entry name" value="HTH_XRE"/>
    <property type="match status" value="1"/>
</dbReference>
<feature type="domain" description="HTH cro/C1-type" evidence="2">
    <location>
        <begin position="12"/>
        <end position="66"/>
    </location>
</feature>
<keyword evidence="4" id="KW-1185">Reference proteome</keyword>
<accession>W7UG97</accession>
<protein>
    <recommendedName>
        <fullName evidence="2">HTH cro/C1-type domain-containing protein</fullName>
    </recommendedName>
</protein>
<dbReference type="AlphaFoldDB" id="W7UG97"/>
<proteinExistence type="predicted"/>
<dbReference type="OrthoDB" id="1651614at2"/>
<dbReference type="PATRIC" id="fig|1341157.4.peg.1139"/>
<dbReference type="PANTHER" id="PTHR46558:SF11">
    <property type="entry name" value="HTH-TYPE TRANSCRIPTIONAL REGULATOR XRE"/>
    <property type="match status" value="1"/>
</dbReference>
<dbReference type="GO" id="GO:0003677">
    <property type="term" value="F:DNA binding"/>
    <property type="evidence" value="ECO:0007669"/>
    <property type="project" value="UniProtKB-KW"/>
</dbReference>
<dbReference type="SUPFAM" id="SSF47413">
    <property type="entry name" value="lambda repressor-like DNA-binding domains"/>
    <property type="match status" value="1"/>
</dbReference>
<comment type="caution">
    <text evidence="3">The sequence shown here is derived from an EMBL/GenBank/DDBJ whole genome shotgun (WGS) entry which is preliminary data.</text>
</comment>
<gene>
    <name evidence="3" type="ORF">RF007C_02500</name>
</gene>
<organism evidence="3 4">
    <name type="scientific">Ruminococcus flavefaciens 007c</name>
    <dbReference type="NCBI Taxonomy" id="1341157"/>
    <lineage>
        <taxon>Bacteria</taxon>
        <taxon>Bacillati</taxon>
        <taxon>Bacillota</taxon>
        <taxon>Clostridia</taxon>
        <taxon>Eubacteriales</taxon>
        <taxon>Oscillospiraceae</taxon>
        <taxon>Ruminococcus</taxon>
    </lineage>
</organism>
<dbReference type="EMBL" id="ATAX01000017">
    <property type="protein sequence ID" value="EWM54166.1"/>
    <property type="molecule type" value="Genomic_DNA"/>
</dbReference>
<dbReference type="Pfam" id="PF01381">
    <property type="entry name" value="HTH_3"/>
    <property type="match status" value="1"/>
</dbReference>
<evidence type="ECO:0000256" key="1">
    <source>
        <dbReference type="ARBA" id="ARBA00023125"/>
    </source>
</evidence>